<feature type="compositionally biased region" description="Polar residues" evidence="1">
    <location>
        <begin position="676"/>
        <end position="688"/>
    </location>
</feature>
<feature type="compositionally biased region" description="Low complexity" evidence="1">
    <location>
        <begin position="1"/>
        <end position="18"/>
    </location>
</feature>
<feature type="region of interest" description="Disordered" evidence="1">
    <location>
        <begin position="1"/>
        <end position="24"/>
    </location>
</feature>
<proteinExistence type="predicted"/>
<feature type="region of interest" description="Disordered" evidence="1">
    <location>
        <begin position="676"/>
        <end position="761"/>
    </location>
</feature>
<dbReference type="InterPro" id="IPR007145">
    <property type="entry name" value="MAP65_Ase1_PRC1"/>
</dbReference>
<dbReference type="GO" id="GO:0000226">
    <property type="term" value="P:microtubule cytoskeleton organization"/>
    <property type="evidence" value="ECO:0007669"/>
    <property type="project" value="InterPro"/>
</dbReference>
<dbReference type="GO" id="GO:0005819">
    <property type="term" value="C:spindle"/>
    <property type="evidence" value="ECO:0007669"/>
    <property type="project" value="TreeGrafter"/>
</dbReference>
<dbReference type="PANTHER" id="PTHR19321">
    <property type="entry name" value="PROTEIN REGULATOR OF CYTOKINESIS 1 PRC1-RELATED"/>
    <property type="match status" value="1"/>
</dbReference>
<dbReference type="Pfam" id="PF03999">
    <property type="entry name" value="MAP65_ASE1"/>
    <property type="match status" value="1"/>
</dbReference>
<evidence type="ECO:0000256" key="1">
    <source>
        <dbReference type="SAM" id="MobiDB-lite"/>
    </source>
</evidence>
<gene>
    <name evidence="2" type="ORF">CDEB00056_LOCUS6088</name>
</gene>
<feature type="compositionally biased region" description="Low complexity" evidence="1">
    <location>
        <begin position="42"/>
        <end position="63"/>
    </location>
</feature>
<evidence type="ECO:0000313" key="2">
    <source>
        <dbReference type="EMBL" id="CAE0461247.1"/>
    </source>
</evidence>
<dbReference type="GO" id="GO:0005737">
    <property type="term" value="C:cytoplasm"/>
    <property type="evidence" value="ECO:0007669"/>
    <property type="project" value="TreeGrafter"/>
</dbReference>
<dbReference type="EMBL" id="HBIO01008019">
    <property type="protein sequence ID" value="CAE0461247.1"/>
    <property type="molecule type" value="Transcribed_RNA"/>
</dbReference>
<name>A0A7S3V6V9_9STRA</name>
<sequence length="777" mass="87831">MSTSSKSTPMPSSISKSSPAVSFVLPDLPVTPNNINIELQSRRSQSFSNSKSNSKNDNTTPSNCNNENAHPNYSNGSGQGSHSSSITKTKSNSKRDRNNQNRNHHHHNPRDSNIRHQRALLATPAALKMTISDTNASHEDHSLMLLPPSQTISESLTALAHSTSRELEVVWDEIGLSPEERADQLTDLLLAFRSACEQKVKSEREVCENYRQMIVDYKEEIRDTSMALKVEADETLLLPRPDPETFSRSSIQQGHNGPLLSLQDEVYTLEVALENIRNVAQVAKKELQRCSDSLVDNHDALGLEIDPKWMDVESDLTRPRIEMFQEKVVELDALVNTRTSAVVQLIRDCQELLDAMRIFDEPQTQQGANSNSNKELDSKIMTSLFKDENKNLRIVSIFPTDTCTGISATTLDDLTRRISELHSEKRRRKAKLGEMGAVISELWEKLHVPNEEQRAFSESINGLGMETLNKGEKEMTRLYQMKEDMMGNLILDCRERVKKLLEETNATPSQRNNFQGMNIDDETLFNDDLLSEHENYISLLTNRLEQMRPLLDMIGKREMVVAERMQYEGFLKDPTRLQQRGAALTKQLMKEEKMSRRIKKDLPKYTDVLTRKLKEWVVNHDEPFLFKGDDYLMIMNRQEIQWQTYKETQAEIKRSKKQQYQEVGVGVKKGMATSSYKSAPLSDKTNSKFGPAGAGAGVEKGNKKALSRPLSRLRGMSRMRDRGGAAGAGARGEKKERSKSVRAGNTSRGKTRGISRPRGMGILSRGRARPVARNLIN</sequence>
<reference evidence="2" key="1">
    <citation type="submission" date="2021-01" db="EMBL/GenBank/DDBJ databases">
        <authorList>
            <person name="Corre E."/>
            <person name="Pelletier E."/>
            <person name="Niang G."/>
            <person name="Scheremetjew M."/>
            <person name="Finn R."/>
            <person name="Kale V."/>
            <person name="Holt S."/>
            <person name="Cochrane G."/>
            <person name="Meng A."/>
            <person name="Brown T."/>
            <person name="Cohen L."/>
        </authorList>
    </citation>
    <scope>NUCLEOTIDE SEQUENCE</scope>
    <source>
        <strain evidence="2">MM31A-1</strain>
    </source>
</reference>
<dbReference type="PANTHER" id="PTHR19321:SF41">
    <property type="entry name" value="FASCETTO-RELATED"/>
    <property type="match status" value="1"/>
</dbReference>
<dbReference type="AlphaFoldDB" id="A0A7S3V6V9"/>
<organism evidence="2">
    <name type="scientific">Chaetoceros debilis</name>
    <dbReference type="NCBI Taxonomy" id="122233"/>
    <lineage>
        <taxon>Eukaryota</taxon>
        <taxon>Sar</taxon>
        <taxon>Stramenopiles</taxon>
        <taxon>Ochrophyta</taxon>
        <taxon>Bacillariophyta</taxon>
        <taxon>Coscinodiscophyceae</taxon>
        <taxon>Chaetocerotophycidae</taxon>
        <taxon>Chaetocerotales</taxon>
        <taxon>Chaetocerotaceae</taxon>
        <taxon>Chaetoceros</taxon>
    </lineage>
</organism>
<protein>
    <submittedName>
        <fullName evidence="2">Uncharacterized protein</fullName>
    </submittedName>
</protein>
<feature type="compositionally biased region" description="Polar residues" evidence="1">
    <location>
        <begin position="64"/>
        <end position="73"/>
    </location>
</feature>
<accession>A0A7S3V6V9</accession>
<feature type="compositionally biased region" description="Low complexity" evidence="1">
    <location>
        <begin position="74"/>
        <end position="90"/>
    </location>
</feature>
<dbReference type="Gene3D" id="1.20.58.1520">
    <property type="match status" value="1"/>
</dbReference>
<dbReference type="GO" id="GO:0008017">
    <property type="term" value="F:microtubule binding"/>
    <property type="evidence" value="ECO:0007669"/>
    <property type="project" value="InterPro"/>
</dbReference>
<feature type="region of interest" description="Disordered" evidence="1">
    <location>
        <begin position="37"/>
        <end position="116"/>
    </location>
</feature>